<feature type="compositionally biased region" description="Polar residues" evidence="1">
    <location>
        <begin position="303"/>
        <end position="324"/>
    </location>
</feature>
<accession>A0A165HCW7</accession>
<dbReference type="SUPFAM" id="SSF57701">
    <property type="entry name" value="Zn2/Cys6 DNA-binding domain"/>
    <property type="match status" value="1"/>
</dbReference>
<evidence type="ECO:0000259" key="2">
    <source>
        <dbReference type="PROSITE" id="PS00463"/>
    </source>
</evidence>
<feature type="domain" description="Zn(2)-C6 fungal-type" evidence="2">
    <location>
        <begin position="26"/>
        <end position="56"/>
    </location>
</feature>
<gene>
    <name evidence="3" type="ORF">EXIGLDRAFT_749949</name>
</gene>
<dbReference type="GO" id="GO:0000981">
    <property type="term" value="F:DNA-binding transcription factor activity, RNA polymerase II-specific"/>
    <property type="evidence" value="ECO:0007669"/>
    <property type="project" value="InterPro"/>
</dbReference>
<dbReference type="InterPro" id="IPR001138">
    <property type="entry name" value="Zn2Cys6_DnaBD"/>
</dbReference>
<dbReference type="InterPro" id="IPR036864">
    <property type="entry name" value="Zn2-C6_fun-type_DNA-bd_sf"/>
</dbReference>
<dbReference type="PROSITE" id="PS00463">
    <property type="entry name" value="ZN2_CY6_FUNGAL_1"/>
    <property type="match status" value="1"/>
</dbReference>
<evidence type="ECO:0000313" key="3">
    <source>
        <dbReference type="EMBL" id="KZV91785.1"/>
    </source>
</evidence>
<dbReference type="OrthoDB" id="3434319at2759"/>
<dbReference type="Gene3D" id="4.10.240.10">
    <property type="entry name" value="Zn(2)-C6 fungal-type DNA-binding domain"/>
    <property type="match status" value="1"/>
</dbReference>
<keyword evidence="4" id="KW-1185">Reference proteome</keyword>
<protein>
    <recommendedName>
        <fullName evidence="2">Zn(2)-C6 fungal-type domain-containing protein</fullName>
    </recommendedName>
</protein>
<dbReference type="CDD" id="cd00067">
    <property type="entry name" value="GAL4"/>
    <property type="match status" value="1"/>
</dbReference>
<dbReference type="InParanoid" id="A0A165HCW7"/>
<sequence length="346" mass="37572">MARTKGTTQTKLQALNEAKIRTVNKACQLCSKHKLKCEFVHGSDACKRCKSSGQSCKPGNPRKTISPRQGLKNGQKALCWIVDQLLTARGSRIPEQLGDLARQFIAKVHEVEYEYTLEDDALEALKSSFANARGDVDTTELDVQLPPIFVQDATVDSLPDFGALQEDNGRKLNSISGDPFRHRVDYTPFESSSIAYRRLDSGPSAAGPSTPSVIATDYDNDYTWDHRSHTPFPPISWDSDASSPLRSDLSFLSPSATNAEAGLHAYGYGSPLSSPLSSSPFLMPRGDTRITRGLIAVDRAPGSSVTSAPWNTQTSTPYANSDAFSTPAAGEAPVEWNSDINSNDEL</sequence>
<organism evidence="3 4">
    <name type="scientific">Exidia glandulosa HHB12029</name>
    <dbReference type="NCBI Taxonomy" id="1314781"/>
    <lineage>
        <taxon>Eukaryota</taxon>
        <taxon>Fungi</taxon>
        <taxon>Dikarya</taxon>
        <taxon>Basidiomycota</taxon>
        <taxon>Agaricomycotina</taxon>
        <taxon>Agaricomycetes</taxon>
        <taxon>Auriculariales</taxon>
        <taxon>Exidiaceae</taxon>
        <taxon>Exidia</taxon>
    </lineage>
</organism>
<evidence type="ECO:0000256" key="1">
    <source>
        <dbReference type="SAM" id="MobiDB-lite"/>
    </source>
</evidence>
<name>A0A165HCW7_EXIGL</name>
<proteinExistence type="predicted"/>
<reference evidence="3 4" key="1">
    <citation type="journal article" date="2016" name="Mol. Biol. Evol.">
        <title>Comparative Genomics of Early-Diverging Mushroom-Forming Fungi Provides Insights into the Origins of Lignocellulose Decay Capabilities.</title>
        <authorList>
            <person name="Nagy L.G."/>
            <person name="Riley R."/>
            <person name="Tritt A."/>
            <person name="Adam C."/>
            <person name="Daum C."/>
            <person name="Floudas D."/>
            <person name="Sun H."/>
            <person name="Yadav J.S."/>
            <person name="Pangilinan J."/>
            <person name="Larsson K.H."/>
            <person name="Matsuura K."/>
            <person name="Barry K."/>
            <person name="Labutti K."/>
            <person name="Kuo R."/>
            <person name="Ohm R.A."/>
            <person name="Bhattacharya S.S."/>
            <person name="Shirouzu T."/>
            <person name="Yoshinaga Y."/>
            <person name="Martin F.M."/>
            <person name="Grigoriev I.V."/>
            <person name="Hibbett D.S."/>
        </authorList>
    </citation>
    <scope>NUCLEOTIDE SEQUENCE [LARGE SCALE GENOMIC DNA]</scope>
    <source>
        <strain evidence="3 4">HHB12029</strain>
    </source>
</reference>
<evidence type="ECO:0000313" key="4">
    <source>
        <dbReference type="Proteomes" id="UP000077266"/>
    </source>
</evidence>
<dbReference type="AlphaFoldDB" id="A0A165HCW7"/>
<dbReference type="EMBL" id="KV426020">
    <property type="protein sequence ID" value="KZV91785.1"/>
    <property type="molecule type" value="Genomic_DNA"/>
</dbReference>
<feature type="region of interest" description="Disordered" evidence="1">
    <location>
        <begin position="301"/>
        <end position="346"/>
    </location>
</feature>
<dbReference type="GO" id="GO:0008270">
    <property type="term" value="F:zinc ion binding"/>
    <property type="evidence" value="ECO:0007669"/>
    <property type="project" value="InterPro"/>
</dbReference>
<dbReference type="Proteomes" id="UP000077266">
    <property type="component" value="Unassembled WGS sequence"/>
</dbReference>